<dbReference type="EnsemblPlants" id="evm.model.08.1338">
    <property type="protein sequence ID" value="cds.evm.model.08.1338"/>
    <property type="gene ID" value="evm.TU.08.1338"/>
</dbReference>
<keyword evidence="3" id="KW-1185">Reference proteome</keyword>
<dbReference type="PANTHER" id="PTHR35167:SF3">
    <property type="entry name" value="OS05G0216466 PROTEIN"/>
    <property type="match status" value="1"/>
</dbReference>
<feature type="compositionally biased region" description="Low complexity" evidence="1">
    <location>
        <begin position="20"/>
        <end position="30"/>
    </location>
</feature>
<dbReference type="AlphaFoldDB" id="A0A803Q8D1"/>
<dbReference type="EMBL" id="UZAU01000708">
    <property type="status" value="NOT_ANNOTATED_CDS"/>
    <property type="molecule type" value="Genomic_DNA"/>
</dbReference>
<evidence type="ECO:0000313" key="3">
    <source>
        <dbReference type="Proteomes" id="UP000596661"/>
    </source>
</evidence>
<feature type="region of interest" description="Disordered" evidence="1">
    <location>
        <begin position="79"/>
        <end position="102"/>
    </location>
</feature>
<evidence type="ECO:0000256" key="1">
    <source>
        <dbReference type="SAM" id="MobiDB-lite"/>
    </source>
</evidence>
<dbReference type="Gramene" id="evm.model.08.1338">
    <property type="protein sequence ID" value="cds.evm.model.08.1338"/>
    <property type="gene ID" value="evm.TU.08.1338"/>
</dbReference>
<sequence>MAKETTTSCKTKTKKRKKTISSSSSSWLSSRPVFSDLEINAAEQLIQLSSGDSELSNRNDIVVALLQVEYQPAMSDTTPYDLISTASNDDDHDPTTIFEIGPPRKHKRFKSLGEIYNLTNPLSIVS</sequence>
<feature type="region of interest" description="Disordered" evidence="1">
    <location>
        <begin position="1"/>
        <end position="30"/>
    </location>
</feature>
<accession>A0A803Q8D1</accession>
<dbReference type="PANTHER" id="PTHR35167">
    <property type="entry name" value="OS05G0216466 PROTEIN"/>
    <property type="match status" value="1"/>
</dbReference>
<dbReference type="Proteomes" id="UP000596661">
    <property type="component" value="Chromosome 8"/>
</dbReference>
<name>A0A803Q8D1_CANSA</name>
<reference evidence="2" key="2">
    <citation type="submission" date="2021-03" db="UniProtKB">
        <authorList>
            <consortium name="EnsemblPlants"/>
        </authorList>
    </citation>
    <scope>IDENTIFICATION</scope>
</reference>
<reference evidence="2" key="1">
    <citation type="submission" date="2018-11" db="EMBL/GenBank/DDBJ databases">
        <authorList>
            <person name="Grassa J C."/>
        </authorList>
    </citation>
    <scope>NUCLEOTIDE SEQUENCE [LARGE SCALE GENOMIC DNA]</scope>
</reference>
<evidence type="ECO:0000313" key="2">
    <source>
        <dbReference type="EnsemblPlants" id="cds.evm.model.08.1338"/>
    </source>
</evidence>
<protein>
    <submittedName>
        <fullName evidence="2">Uncharacterized protein</fullName>
    </submittedName>
</protein>
<organism evidence="2 3">
    <name type="scientific">Cannabis sativa</name>
    <name type="common">Hemp</name>
    <name type="synonym">Marijuana</name>
    <dbReference type="NCBI Taxonomy" id="3483"/>
    <lineage>
        <taxon>Eukaryota</taxon>
        <taxon>Viridiplantae</taxon>
        <taxon>Streptophyta</taxon>
        <taxon>Embryophyta</taxon>
        <taxon>Tracheophyta</taxon>
        <taxon>Spermatophyta</taxon>
        <taxon>Magnoliopsida</taxon>
        <taxon>eudicotyledons</taxon>
        <taxon>Gunneridae</taxon>
        <taxon>Pentapetalae</taxon>
        <taxon>rosids</taxon>
        <taxon>fabids</taxon>
        <taxon>Rosales</taxon>
        <taxon>Cannabaceae</taxon>
        <taxon>Cannabis</taxon>
    </lineage>
</organism>
<feature type="compositionally biased region" description="Low complexity" evidence="1">
    <location>
        <begin position="1"/>
        <end position="10"/>
    </location>
</feature>
<proteinExistence type="predicted"/>